<feature type="non-terminal residue" evidence="1">
    <location>
        <position position="66"/>
    </location>
</feature>
<sequence length="66" mass="7209">RRTLLQIELESLGGETANLTELYGQQNYGIIILAAVVGYAAFPTHVADAFGDNWTVASDQIQYFSS</sequence>
<accession>A0A7T8QTD9</accession>
<dbReference type="AlphaFoldDB" id="A0A7T8QTD9"/>
<organism evidence="1 2">
    <name type="scientific">Caligus rogercresseyi</name>
    <name type="common">Sea louse</name>
    <dbReference type="NCBI Taxonomy" id="217165"/>
    <lineage>
        <taxon>Eukaryota</taxon>
        <taxon>Metazoa</taxon>
        <taxon>Ecdysozoa</taxon>
        <taxon>Arthropoda</taxon>
        <taxon>Crustacea</taxon>
        <taxon>Multicrustacea</taxon>
        <taxon>Hexanauplia</taxon>
        <taxon>Copepoda</taxon>
        <taxon>Siphonostomatoida</taxon>
        <taxon>Caligidae</taxon>
        <taxon>Caligus</taxon>
    </lineage>
</organism>
<feature type="non-terminal residue" evidence="1">
    <location>
        <position position="1"/>
    </location>
</feature>
<keyword evidence="2" id="KW-1185">Reference proteome</keyword>
<dbReference type="EMBL" id="CP045893">
    <property type="protein sequence ID" value="QQP54365.1"/>
    <property type="molecule type" value="Genomic_DNA"/>
</dbReference>
<reference evidence="2" key="1">
    <citation type="submission" date="2021-01" db="EMBL/GenBank/DDBJ databases">
        <title>Caligus Genome Assembly.</title>
        <authorList>
            <person name="Gallardo-Escarate C."/>
        </authorList>
    </citation>
    <scope>NUCLEOTIDE SEQUENCE [LARGE SCALE GENOMIC DNA]</scope>
</reference>
<evidence type="ECO:0000313" key="1">
    <source>
        <dbReference type="EMBL" id="QQP54365.1"/>
    </source>
</evidence>
<proteinExistence type="predicted"/>
<protein>
    <submittedName>
        <fullName evidence="1">Uncharacterized protein</fullName>
    </submittedName>
</protein>
<evidence type="ECO:0000313" key="2">
    <source>
        <dbReference type="Proteomes" id="UP000595437"/>
    </source>
</evidence>
<dbReference type="Proteomes" id="UP000595437">
    <property type="component" value="Chromosome 4"/>
</dbReference>
<gene>
    <name evidence="1" type="ORF">FKW44_007178</name>
</gene>
<name>A0A7T8QTD9_CALRO</name>